<protein>
    <submittedName>
        <fullName evidence="1">Uncharacterized protein</fullName>
    </submittedName>
</protein>
<dbReference type="AlphaFoldDB" id="A0A1G6RUX2"/>
<dbReference type="EMBL" id="FMZB01000006">
    <property type="protein sequence ID" value="SDD08480.1"/>
    <property type="molecule type" value="Genomic_DNA"/>
</dbReference>
<keyword evidence="2" id="KW-1185">Reference proteome</keyword>
<evidence type="ECO:0000313" key="2">
    <source>
        <dbReference type="Proteomes" id="UP000198666"/>
    </source>
</evidence>
<name>A0A1G6RUX2_9BACI</name>
<reference evidence="2" key="1">
    <citation type="submission" date="2016-10" db="EMBL/GenBank/DDBJ databases">
        <authorList>
            <person name="Varghese N."/>
            <person name="Submissions S."/>
        </authorList>
    </citation>
    <scope>NUCLEOTIDE SEQUENCE [LARGE SCALE GENOMIC DNA]</scope>
    <source>
        <strain evidence="2">DSM 21620</strain>
    </source>
</reference>
<gene>
    <name evidence="1" type="ORF">SAMN05421663_106209</name>
</gene>
<accession>A0A1G6RUX2</accession>
<evidence type="ECO:0000313" key="1">
    <source>
        <dbReference type="EMBL" id="SDD08480.1"/>
    </source>
</evidence>
<sequence length="44" mass="4895">MQTSNRFFMMNEGAGLACPVLSCKEKASIHAYPAEYVGTTRHVF</sequence>
<dbReference type="Proteomes" id="UP000198666">
    <property type="component" value="Unassembled WGS sequence"/>
</dbReference>
<proteinExistence type="predicted"/>
<organism evidence="1 2">
    <name type="scientific">Terribacillus halophilus</name>
    <dbReference type="NCBI Taxonomy" id="361279"/>
    <lineage>
        <taxon>Bacteria</taxon>
        <taxon>Bacillati</taxon>
        <taxon>Bacillota</taxon>
        <taxon>Bacilli</taxon>
        <taxon>Bacillales</taxon>
        <taxon>Bacillaceae</taxon>
        <taxon>Terribacillus</taxon>
    </lineage>
</organism>